<feature type="transmembrane region" description="Helical" evidence="1">
    <location>
        <begin position="341"/>
        <end position="360"/>
    </location>
</feature>
<dbReference type="PANTHER" id="PTHR24177">
    <property type="entry name" value="CASKIN"/>
    <property type="match status" value="1"/>
</dbReference>
<comment type="caution">
    <text evidence="3">The sequence shown here is derived from an EMBL/GenBank/DDBJ whole genome shotgun (WGS) entry which is preliminary data.</text>
</comment>
<evidence type="ECO:0000259" key="2">
    <source>
        <dbReference type="Pfam" id="PF13962"/>
    </source>
</evidence>
<name>A0A6A1UTS5_9ROSI</name>
<dbReference type="AlphaFoldDB" id="A0A6A1UTS5"/>
<dbReference type="GO" id="GO:0016020">
    <property type="term" value="C:membrane"/>
    <property type="evidence" value="ECO:0007669"/>
    <property type="project" value="TreeGrafter"/>
</dbReference>
<dbReference type="PANTHER" id="PTHR24177:SF329">
    <property type="entry name" value="ANKYRIN REPEAT PROTEIN"/>
    <property type="match status" value="1"/>
</dbReference>
<keyword evidence="4" id="KW-1185">Reference proteome</keyword>
<proteinExistence type="predicted"/>
<dbReference type="Pfam" id="PF13962">
    <property type="entry name" value="PGG"/>
    <property type="match status" value="1"/>
</dbReference>
<dbReference type="InterPro" id="IPR026961">
    <property type="entry name" value="PGG_dom"/>
</dbReference>
<feature type="domain" description="PGG" evidence="2">
    <location>
        <begin position="222"/>
        <end position="304"/>
    </location>
</feature>
<keyword evidence="1" id="KW-0472">Membrane</keyword>
<feature type="transmembrane region" description="Helical" evidence="1">
    <location>
        <begin position="227"/>
        <end position="247"/>
    </location>
</feature>
<evidence type="ECO:0000313" key="4">
    <source>
        <dbReference type="Proteomes" id="UP000516437"/>
    </source>
</evidence>
<dbReference type="OrthoDB" id="1431907at2759"/>
<accession>A0A6A1UTS5</accession>
<feature type="transmembrane region" description="Helical" evidence="1">
    <location>
        <begin position="267"/>
        <end position="293"/>
    </location>
</feature>
<organism evidence="3 4">
    <name type="scientific">Morella rubra</name>
    <name type="common">Chinese bayberry</name>
    <dbReference type="NCBI Taxonomy" id="262757"/>
    <lineage>
        <taxon>Eukaryota</taxon>
        <taxon>Viridiplantae</taxon>
        <taxon>Streptophyta</taxon>
        <taxon>Embryophyta</taxon>
        <taxon>Tracheophyta</taxon>
        <taxon>Spermatophyta</taxon>
        <taxon>Magnoliopsida</taxon>
        <taxon>eudicotyledons</taxon>
        <taxon>Gunneridae</taxon>
        <taxon>Pentapetalae</taxon>
        <taxon>rosids</taxon>
        <taxon>fabids</taxon>
        <taxon>Fagales</taxon>
        <taxon>Myricaceae</taxon>
        <taxon>Morella</taxon>
    </lineage>
</organism>
<evidence type="ECO:0000256" key="1">
    <source>
        <dbReference type="SAM" id="Phobius"/>
    </source>
</evidence>
<dbReference type="Gene3D" id="1.25.40.20">
    <property type="entry name" value="Ankyrin repeat-containing domain"/>
    <property type="match status" value="1"/>
</dbReference>
<protein>
    <recommendedName>
        <fullName evidence="2">PGG domain-containing protein</fullName>
    </recommendedName>
</protein>
<dbReference type="Proteomes" id="UP000516437">
    <property type="component" value="Chromosome 8"/>
</dbReference>
<keyword evidence="1" id="KW-1133">Transmembrane helix</keyword>
<evidence type="ECO:0000313" key="3">
    <source>
        <dbReference type="EMBL" id="KAB1203795.1"/>
    </source>
</evidence>
<dbReference type="EMBL" id="RXIC02000026">
    <property type="protein sequence ID" value="KAB1203795.1"/>
    <property type="molecule type" value="Genomic_DNA"/>
</dbReference>
<gene>
    <name evidence="3" type="ORF">CJ030_MR8G016821</name>
</gene>
<dbReference type="InterPro" id="IPR036770">
    <property type="entry name" value="Ankyrin_rpt-contain_sf"/>
</dbReference>
<keyword evidence="1" id="KW-0812">Transmembrane</keyword>
<reference evidence="3 4" key="1">
    <citation type="journal article" date="2019" name="Plant Biotechnol. J.">
        <title>The red bayberry genome and genetic basis of sex determination.</title>
        <authorList>
            <person name="Jia H.M."/>
            <person name="Jia H.J."/>
            <person name="Cai Q.L."/>
            <person name="Wang Y."/>
            <person name="Zhao H.B."/>
            <person name="Yang W.F."/>
            <person name="Wang G.Y."/>
            <person name="Li Y.H."/>
            <person name="Zhan D.L."/>
            <person name="Shen Y.T."/>
            <person name="Niu Q.F."/>
            <person name="Chang L."/>
            <person name="Qiu J."/>
            <person name="Zhao L."/>
            <person name="Xie H.B."/>
            <person name="Fu W.Y."/>
            <person name="Jin J."/>
            <person name="Li X.W."/>
            <person name="Jiao Y."/>
            <person name="Zhou C.C."/>
            <person name="Tu T."/>
            <person name="Chai C.Y."/>
            <person name="Gao J.L."/>
            <person name="Fan L.J."/>
            <person name="van de Weg E."/>
            <person name="Wang J.Y."/>
            <person name="Gao Z.S."/>
        </authorList>
    </citation>
    <scope>NUCLEOTIDE SEQUENCE [LARGE SCALE GENOMIC DNA]</scope>
    <source>
        <tissue evidence="3">Leaves</tissue>
    </source>
</reference>
<sequence length="381" mass="43274">MSGFPSHTAVRGLLRLMSNQHLTKLLDVELLIFLITDELGIRHIYDMKVLHAQSRELLRLTCKEIKSFGDLDDHHLKGISDIIFRATREGIVEIVRELLKANPSLVRIKDEKSRTIFSFAVLCRQARIWNSLNGLPRKDQILFGPADGSGNTILHMAATVDTSTQLLHKTSAVFQMQRELQWFKEIERIIPPTMSDDLNFENMRAKEIFTRDHKEMLKEGEQWMKDTATSCTVVGTLIVTIMFALAFTVPGGNNSETGLPVFSKNKLFSLFIISDALSLFSSTTSVLMFLGILRSRYAEEDFLKSLPQKNDNRPFHSFLLYCNHDDGLLCSSLHLLPGQSWMVIPIICLASLPVDLYVFMQFSLLVDMIKSTYGPSIFARK</sequence>